<reference evidence="3" key="1">
    <citation type="submission" date="2019-05" db="EMBL/GenBank/DDBJ databases">
        <title>Flavobacterium profundi sp. nov., isolated from a deep-sea seamount.</title>
        <authorList>
            <person name="Zhang D.-C."/>
        </authorList>
    </citation>
    <scope>NUCLEOTIDE SEQUENCE [LARGE SCALE GENOMIC DNA]</scope>
    <source>
        <strain evidence="3">TP390</strain>
    </source>
</reference>
<organism evidence="2 3">
    <name type="scientific">Flavobacterium profundi</name>
    <dbReference type="NCBI Taxonomy" id="1774945"/>
    <lineage>
        <taxon>Bacteria</taxon>
        <taxon>Pseudomonadati</taxon>
        <taxon>Bacteroidota</taxon>
        <taxon>Flavobacteriia</taxon>
        <taxon>Flavobacteriales</taxon>
        <taxon>Flavobacteriaceae</taxon>
        <taxon>Flavobacterium</taxon>
    </lineage>
</organism>
<name>A0A6I4ISH1_9FLAO</name>
<dbReference type="RefSeq" id="WP_140997384.1">
    <property type="nucleotide sequence ID" value="NZ_VDCZ01000004.1"/>
</dbReference>
<dbReference type="EMBL" id="WQLW01000004">
    <property type="protein sequence ID" value="MVO08997.1"/>
    <property type="molecule type" value="Genomic_DNA"/>
</dbReference>
<protein>
    <submittedName>
        <fullName evidence="2">Uncharacterized protein</fullName>
    </submittedName>
</protein>
<gene>
    <name evidence="2" type="ORF">GOQ30_07435</name>
</gene>
<dbReference type="AlphaFoldDB" id="A0A6I4ISH1"/>
<keyword evidence="1" id="KW-0812">Transmembrane</keyword>
<sequence length="66" mass="7011">MITLEGNMNLGGLILLIIIIMVGPPIVLSILGFIIRKNNPKAAKILYILSGIYLLIGLGICGSMMA</sequence>
<accession>A0A6I4ISH1</accession>
<evidence type="ECO:0000313" key="3">
    <source>
        <dbReference type="Proteomes" id="UP000431264"/>
    </source>
</evidence>
<keyword evidence="1" id="KW-0472">Membrane</keyword>
<comment type="caution">
    <text evidence="2">The sequence shown here is derived from an EMBL/GenBank/DDBJ whole genome shotgun (WGS) entry which is preliminary data.</text>
</comment>
<feature type="transmembrane region" description="Helical" evidence="1">
    <location>
        <begin position="46"/>
        <end position="65"/>
    </location>
</feature>
<feature type="transmembrane region" description="Helical" evidence="1">
    <location>
        <begin position="12"/>
        <end position="34"/>
    </location>
</feature>
<evidence type="ECO:0000256" key="1">
    <source>
        <dbReference type="SAM" id="Phobius"/>
    </source>
</evidence>
<dbReference type="Proteomes" id="UP000431264">
    <property type="component" value="Unassembled WGS sequence"/>
</dbReference>
<keyword evidence="3" id="KW-1185">Reference proteome</keyword>
<evidence type="ECO:0000313" key="2">
    <source>
        <dbReference type="EMBL" id="MVO08997.1"/>
    </source>
</evidence>
<keyword evidence="1" id="KW-1133">Transmembrane helix</keyword>
<proteinExistence type="predicted"/>